<dbReference type="Proteomes" id="UP000664859">
    <property type="component" value="Unassembled WGS sequence"/>
</dbReference>
<evidence type="ECO:0000259" key="2">
    <source>
        <dbReference type="SMART" id="SM00464"/>
    </source>
</evidence>
<proteinExistence type="predicted"/>
<keyword evidence="4" id="KW-1185">Reference proteome</keyword>
<name>A0A835ZAH9_9STRA</name>
<gene>
    <name evidence="3" type="ORF">JKP88DRAFT_193550</name>
</gene>
<comment type="caution">
    <text evidence="3">The sequence shown here is derived from an EMBL/GenBank/DDBJ whole genome shotgun (WGS) entry which is preliminary data.</text>
</comment>
<dbReference type="PANTHER" id="PTHR23327">
    <property type="entry name" value="RING FINGER PROTEIN 127"/>
    <property type="match status" value="1"/>
</dbReference>
<dbReference type="InterPro" id="IPR015947">
    <property type="entry name" value="PUA-like_sf"/>
</dbReference>
<dbReference type="GO" id="GO:0061630">
    <property type="term" value="F:ubiquitin protein ligase activity"/>
    <property type="evidence" value="ECO:0007669"/>
    <property type="project" value="TreeGrafter"/>
</dbReference>
<dbReference type="Gene3D" id="2.30.130.40">
    <property type="entry name" value="LON domain-like"/>
    <property type="match status" value="1"/>
</dbReference>
<evidence type="ECO:0000313" key="3">
    <source>
        <dbReference type="EMBL" id="KAG5187850.1"/>
    </source>
</evidence>
<dbReference type="InterPro" id="IPR046336">
    <property type="entry name" value="Lon_prtase_N_sf"/>
</dbReference>
<protein>
    <submittedName>
        <fullName evidence="3">PUA-like domain-containing protein</fullName>
    </submittedName>
</protein>
<dbReference type="SMART" id="SM00464">
    <property type="entry name" value="LON"/>
    <property type="match status" value="1"/>
</dbReference>
<evidence type="ECO:0000256" key="1">
    <source>
        <dbReference type="SAM" id="MobiDB-lite"/>
    </source>
</evidence>
<dbReference type="OrthoDB" id="45613at2759"/>
<dbReference type="InterPro" id="IPR003111">
    <property type="entry name" value="Lon_prtase_N"/>
</dbReference>
<dbReference type="Pfam" id="PF02190">
    <property type="entry name" value="LON_substr_bdg"/>
    <property type="match status" value="1"/>
</dbReference>
<dbReference type="EMBL" id="JAFCMP010000080">
    <property type="protein sequence ID" value="KAG5187850.1"/>
    <property type="molecule type" value="Genomic_DNA"/>
</dbReference>
<organism evidence="3 4">
    <name type="scientific">Tribonema minus</name>
    <dbReference type="NCBI Taxonomy" id="303371"/>
    <lineage>
        <taxon>Eukaryota</taxon>
        <taxon>Sar</taxon>
        <taxon>Stramenopiles</taxon>
        <taxon>Ochrophyta</taxon>
        <taxon>PX clade</taxon>
        <taxon>Xanthophyceae</taxon>
        <taxon>Tribonematales</taxon>
        <taxon>Tribonemataceae</taxon>
        <taxon>Tribonema</taxon>
    </lineage>
</organism>
<dbReference type="SUPFAM" id="SSF88697">
    <property type="entry name" value="PUA domain-like"/>
    <property type="match status" value="1"/>
</dbReference>
<feature type="region of interest" description="Disordered" evidence="1">
    <location>
        <begin position="286"/>
        <end position="313"/>
    </location>
</feature>
<accession>A0A835ZAH9</accession>
<feature type="domain" description="Lon N-terminal" evidence="2">
    <location>
        <begin position="63"/>
        <end position="255"/>
    </location>
</feature>
<dbReference type="PANTHER" id="PTHR23327:SF42">
    <property type="entry name" value="LON PEPTIDASE N-TERMINAL DOMAIN AND RING FINGER PROTEIN C14F5.10C"/>
    <property type="match status" value="1"/>
</dbReference>
<reference evidence="3" key="1">
    <citation type="submission" date="2021-02" db="EMBL/GenBank/DDBJ databases">
        <title>First Annotated Genome of the Yellow-green Alga Tribonema minus.</title>
        <authorList>
            <person name="Mahan K.M."/>
        </authorList>
    </citation>
    <scope>NUCLEOTIDE SEQUENCE</scope>
    <source>
        <strain evidence="3">UTEX B ZZ1240</strain>
    </source>
</reference>
<dbReference type="AlphaFoldDB" id="A0A835ZAH9"/>
<sequence length="313" mass="34570">MCLVKTLTRTKKRCPTCRAVCHNCAQDQPENVMVAQIARAAFPQLYLERLRETQTEKAALRSIHPIFYYNVPMFPGEILSLHLFEPRYRLMMRRIIDTTRRFVYVPNYTNYEASIGDVALIAEVKDCDFQSDGRCYLSATLIGRSRITDHYVEDGTHGLNYCQLETLVDEPIQPHEARFVTTLVQPIANFVSSVLGPIHSDVVKTHGEMPPVAREQEFSLFIAGVLPLGNAEKHSMLACTNTLERLRACAAALGRMGGDNPLRVALAHVLQRVNAEIEISEAAAAAEAAQQRASGDSGSSEADSARGSSTGSC</sequence>
<evidence type="ECO:0000313" key="4">
    <source>
        <dbReference type="Proteomes" id="UP000664859"/>
    </source>
</evidence>